<dbReference type="KEGG" id="sse:Ssed_4000"/>
<keyword evidence="7 16" id="KW-1133">Transmembrane helix</keyword>
<dbReference type="InterPro" id="IPR023380">
    <property type="entry name" value="DsbB-like_sf"/>
</dbReference>
<evidence type="ECO:0000313" key="17">
    <source>
        <dbReference type="EMBL" id="ABV38604.1"/>
    </source>
</evidence>
<evidence type="ECO:0000256" key="15">
    <source>
        <dbReference type="ARBA" id="ARBA00039389"/>
    </source>
</evidence>
<evidence type="ECO:0000256" key="16">
    <source>
        <dbReference type="SAM" id="Phobius"/>
    </source>
</evidence>
<keyword evidence="4" id="KW-0997">Cell inner membrane</keyword>
<dbReference type="InterPro" id="IPR050183">
    <property type="entry name" value="DsbB"/>
</dbReference>
<dbReference type="GO" id="GO:0006457">
    <property type="term" value="P:protein folding"/>
    <property type="evidence" value="ECO:0007669"/>
    <property type="project" value="InterPro"/>
</dbReference>
<dbReference type="Proteomes" id="UP000002015">
    <property type="component" value="Chromosome"/>
</dbReference>
<keyword evidence="6" id="KW-0249">Electron transport</keyword>
<feature type="transmembrane region" description="Helical" evidence="16">
    <location>
        <begin position="85"/>
        <end position="102"/>
    </location>
</feature>
<comment type="subunit">
    <text evidence="14">Interacts with DsbL.</text>
</comment>
<sequence>MINKLKQWFADLKAYPLLTLEATQEGRAVWVVMAGACVFLLGSAMGFFQVFLEMDPCENCVYIRFSQFCILIAGVMMIVNPKNKVIKVIGLALAWYGIVYGMDKSIILSGQHVASHASDSGLDLFQSGQGANACSLEPTFPLGLPLHEWLPFEFAPSGICGEDDWALFGLNMAQYCIISYTVFIACALPLTVAFITKSLRGGSFFTKTLRES</sequence>
<dbReference type="SUPFAM" id="SSF158442">
    <property type="entry name" value="DsbB-like"/>
    <property type="match status" value="1"/>
</dbReference>
<dbReference type="GO" id="GO:0005886">
    <property type="term" value="C:plasma membrane"/>
    <property type="evidence" value="ECO:0007669"/>
    <property type="project" value="UniProtKB-SubCell"/>
</dbReference>
<dbReference type="HOGENOM" id="CLU_090583_1_0_6"/>
<evidence type="ECO:0000256" key="1">
    <source>
        <dbReference type="ARBA" id="ARBA00004429"/>
    </source>
</evidence>
<accession>A8G0I1</accession>
<evidence type="ECO:0000256" key="13">
    <source>
        <dbReference type="ARBA" id="ARBA00038060"/>
    </source>
</evidence>
<proteinExistence type="inferred from homology"/>
<dbReference type="AlphaFoldDB" id="A8G0I1"/>
<keyword evidence="10" id="KW-1015">Disulfide bond</keyword>
<comment type="function">
    <text evidence="12">Required for disulfide bond formation in some proteins. Part of a redox system composed of DsbI and DsbL that mediates formation of an essential disulfide bond in AssT.</text>
</comment>
<dbReference type="EMBL" id="CP000821">
    <property type="protein sequence ID" value="ABV38604.1"/>
    <property type="molecule type" value="Genomic_DNA"/>
</dbReference>
<feature type="transmembrane region" description="Helical" evidence="16">
    <location>
        <begin position="28"/>
        <end position="49"/>
    </location>
</feature>
<comment type="similarity">
    <text evidence="13">Belongs to the DsbB family. DsbI subfamily.</text>
</comment>
<dbReference type="PANTHER" id="PTHR36570:SF1">
    <property type="entry name" value="PROTEIN-DISULFIDE OXIDOREDUCTASE DSBI"/>
    <property type="match status" value="1"/>
</dbReference>
<evidence type="ECO:0000256" key="8">
    <source>
        <dbReference type="ARBA" id="ARBA00023002"/>
    </source>
</evidence>
<dbReference type="GO" id="GO:0015035">
    <property type="term" value="F:protein-disulfide reductase activity"/>
    <property type="evidence" value="ECO:0007669"/>
    <property type="project" value="InterPro"/>
</dbReference>
<evidence type="ECO:0000256" key="4">
    <source>
        <dbReference type="ARBA" id="ARBA00022519"/>
    </source>
</evidence>
<feature type="transmembrane region" description="Helical" evidence="16">
    <location>
        <begin position="61"/>
        <end position="78"/>
    </location>
</feature>
<keyword evidence="8" id="KW-0560">Oxidoreductase</keyword>
<evidence type="ECO:0000256" key="7">
    <source>
        <dbReference type="ARBA" id="ARBA00022989"/>
    </source>
</evidence>
<gene>
    <name evidence="17" type="ordered locus">Ssed_4000</name>
</gene>
<name>A8G0I1_SHESH</name>
<evidence type="ECO:0000256" key="9">
    <source>
        <dbReference type="ARBA" id="ARBA00023136"/>
    </source>
</evidence>
<dbReference type="Pfam" id="PF02600">
    <property type="entry name" value="DsbB"/>
    <property type="match status" value="1"/>
</dbReference>
<evidence type="ECO:0000256" key="12">
    <source>
        <dbReference type="ARBA" id="ARBA00037310"/>
    </source>
</evidence>
<dbReference type="RefSeq" id="WP_012144334.1">
    <property type="nucleotide sequence ID" value="NC_009831.1"/>
</dbReference>
<feature type="transmembrane region" description="Helical" evidence="16">
    <location>
        <begin position="172"/>
        <end position="195"/>
    </location>
</feature>
<evidence type="ECO:0000313" key="18">
    <source>
        <dbReference type="Proteomes" id="UP000002015"/>
    </source>
</evidence>
<evidence type="ECO:0000256" key="6">
    <source>
        <dbReference type="ARBA" id="ARBA00022982"/>
    </source>
</evidence>
<dbReference type="eggNOG" id="COG1495">
    <property type="taxonomic scope" value="Bacteria"/>
</dbReference>
<keyword evidence="2" id="KW-0813">Transport</keyword>
<protein>
    <recommendedName>
        <fullName evidence="15">Putative protein-disulfide oxidoreductase DsbI</fullName>
    </recommendedName>
</protein>
<keyword evidence="5 16" id="KW-0812">Transmembrane</keyword>
<dbReference type="PANTHER" id="PTHR36570">
    <property type="entry name" value="DISULFIDE BOND FORMATION PROTEIN B"/>
    <property type="match status" value="1"/>
</dbReference>
<evidence type="ECO:0000256" key="5">
    <source>
        <dbReference type="ARBA" id="ARBA00022692"/>
    </source>
</evidence>
<keyword evidence="9 16" id="KW-0472">Membrane</keyword>
<evidence type="ECO:0000256" key="14">
    <source>
        <dbReference type="ARBA" id="ARBA00038526"/>
    </source>
</evidence>
<dbReference type="Gene3D" id="1.20.1550.10">
    <property type="entry name" value="DsbB-like"/>
    <property type="match status" value="1"/>
</dbReference>
<keyword evidence="11" id="KW-0676">Redox-active center</keyword>
<evidence type="ECO:0000256" key="2">
    <source>
        <dbReference type="ARBA" id="ARBA00022448"/>
    </source>
</evidence>
<evidence type="ECO:0000256" key="3">
    <source>
        <dbReference type="ARBA" id="ARBA00022475"/>
    </source>
</evidence>
<organism evidence="17 18">
    <name type="scientific">Shewanella sediminis (strain HAW-EB3)</name>
    <dbReference type="NCBI Taxonomy" id="425104"/>
    <lineage>
        <taxon>Bacteria</taxon>
        <taxon>Pseudomonadati</taxon>
        <taxon>Pseudomonadota</taxon>
        <taxon>Gammaproteobacteria</taxon>
        <taxon>Alteromonadales</taxon>
        <taxon>Shewanellaceae</taxon>
        <taxon>Shewanella</taxon>
    </lineage>
</organism>
<keyword evidence="18" id="KW-1185">Reference proteome</keyword>
<dbReference type="InterPro" id="IPR003752">
    <property type="entry name" value="DiS_bond_form_DsbB/BdbC"/>
</dbReference>
<keyword evidence="3" id="KW-1003">Cell membrane</keyword>
<evidence type="ECO:0000256" key="10">
    <source>
        <dbReference type="ARBA" id="ARBA00023157"/>
    </source>
</evidence>
<evidence type="ECO:0000256" key="11">
    <source>
        <dbReference type="ARBA" id="ARBA00023284"/>
    </source>
</evidence>
<dbReference type="STRING" id="425104.Ssed_4000"/>
<comment type="subcellular location">
    <subcellularLocation>
        <location evidence="1">Cell inner membrane</location>
        <topology evidence="1">Multi-pass membrane protein</topology>
    </subcellularLocation>
</comment>
<reference evidence="17 18" key="1">
    <citation type="submission" date="2007-08" db="EMBL/GenBank/DDBJ databases">
        <title>Complete sequence of Shewanella sediminis HAW-EB3.</title>
        <authorList>
            <consortium name="US DOE Joint Genome Institute"/>
            <person name="Copeland A."/>
            <person name="Lucas S."/>
            <person name="Lapidus A."/>
            <person name="Barry K."/>
            <person name="Glavina del Rio T."/>
            <person name="Dalin E."/>
            <person name="Tice H."/>
            <person name="Pitluck S."/>
            <person name="Chertkov O."/>
            <person name="Brettin T."/>
            <person name="Bruce D."/>
            <person name="Detter J.C."/>
            <person name="Han C."/>
            <person name="Schmutz J."/>
            <person name="Larimer F."/>
            <person name="Land M."/>
            <person name="Hauser L."/>
            <person name="Kyrpides N."/>
            <person name="Kim E."/>
            <person name="Zhao J.-S."/>
            <person name="Richardson P."/>
        </authorList>
    </citation>
    <scope>NUCLEOTIDE SEQUENCE [LARGE SCALE GENOMIC DNA]</scope>
    <source>
        <strain evidence="17 18">HAW-EB3</strain>
    </source>
</reference>